<dbReference type="GO" id="GO:0016810">
    <property type="term" value="F:hydrolase activity, acting on carbon-nitrogen (but not peptide) bonds"/>
    <property type="evidence" value="ECO:0007669"/>
    <property type="project" value="InterPro"/>
</dbReference>
<evidence type="ECO:0000256" key="1">
    <source>
        <dbReference type="ARBA" id="ARBA00004613"/>
    </source>
</evidence>
<sequence>MSRETGFVSLCYHYLRPKKGADLFPRLLGTRIEEFRQQVETLKKSYQVLSPEEILRFYRNEENFNMDKPSLLFTFDDGLSDHFLAAQILAEKGIKGLFFVPSCILSEKLPANPTIIHYCLAIYKVEGFLKVYRDAIAINNLSLAKFDITYRRGVDDPWEVIRTIKYFTKYKLGYINTRKILLHIYREHLLRDFPKIMEEMHLSKLQIQKVIAMGHSIGTHSHSHLSVAASELPKGDFYKEMIFPKSYLEETFGIPVYSMSYPFGGQKDCLKAKDLDDMQSAYDIIFTVEKVLNTQDTNPLELGRYMPMSTDNVTRIDHILQKMIQGQAV</sequence>
<comment type="subcellular location">
    <subcellularLocation>
        <location evidence="1">Secreted</location>
    </subcellularLocation>
</comment>
<proteinExistence type="predicted"/>
<dbReference type="EMBL" id="NVSR01000015">
    <property type="protein sequence ID" value="PCI29358.1"/>
    <property type="molecule type" value="Genomic_DNA"/>
</dbReference>
<protein>
    <recommendedName>
        <fullName evidence="3">NodB homology domain-containing protein</fullName>
    </recommendedName>
</protein>
<dbReference type="Proteomes" id="UP000218113">
    <property type="component" value="Unassembled WGS sequence"/>
</dbReference>
<dbReference type="Pfam" id="PF01522">
    <property type="entry name" value="Polysacc_deac_1"/>
    <property type="match status" value="1"/>
</dbReference>
<name>A0A2A4T744_9DELT</name>
<comment type="caution">
    <text evidence="4">The sequence shown here is derived from an EMBL/GenBank/DDBJ whole genome shotgun (WGS) entry which is preliminary data.</text>
</comment>
<dbReference type="Gene3D" id="3.20.20.370">
    <property type="entry name" value="Glycoside hydrolase/deacetylase"/>
    <property type="match status" value="1"/>
</dbReference>
<evidence type="ECO:0000259" key="3">
    <source>
        <dbReference type="Pfam" id="PF01522"/>
    </source>
</evidence>
<dbReference type="GO" id="GO:0005576">
    <property type="term" value="C:extracellular region"/>
    <property type="evidence" value="ECO:0007669"/>
    <property type="project" value="UniProtKB-SubCell"/>
</dbReference>
<dbReference type="GO" id="GO:0005975">
    <property type="term" value="P:carbohydrate metabolic process"/>
    <property type="evidence" value="ECO:0007669"/>
    <property type="project" value="InterPro"/>
</dbReference>
<reference evidence="5" key="1">
    <citation type="submission" date="2017-08" db="EMBL/GenBank/DDBJ databases">
        <title>A dynamic microbial community with high functional redundancy inhabits the cold, oxic subseafloor aquifer.</title>
        <authorList>
            <person name="Tully B.J."/>
            <person name="Wheat C.G."/>
            <person name="Glazer B.T."/>
            <person name="Huber J.A."/>
        </authorList>
    </citation>
    <scope>NUCLEOTIDE SEQUENCE [LARGE SCALE GENOMIC DNA]</scope>
</reference>
<evidence type="ECO:0000313" key="4">
    <source>
        <dbReference type="EMBL" id="PCI29358.1"/>
    </source>
</evidence>
<keyword evidence="2" id="KW-0732">Signal</keyword>
<accession>A0A2A4T744</accession>
<dbReference type="SUPFAM" id="SSF88713">
    <property type="entry name" value="Glycoside hydrolase/deacetylase"/>
    <property type="match status" value="1"/>
</dbReference>
<dbReference type="AlphaFoldDB" id="A0A2A4T744"/>
<evidence type="ECO:0000313" key="5">
    <source>
        <dbReference type="Proteomes" id="UP000218113"/>
    </source>
</evidence>
<feature type="domain" description="NodB homology" evidence="3">
    <location>
        <begin position="204"/>
        <end position="268"/>
    </location>
</feature>
<dbReference type="PANTHER" id="PTHR34216">
    <property type="match status" value="1"/>
</dbReference>
<dbReference type="PANTHER" id="PTHR34216:SF3">
    <property type="entry name" value="POLY-BETA-1,6-N-ACETYL-D-GLUCOSAMINE N-DEACETYLASE"/>
    <property type="match status" value="1"/>
</dbReference>
<gene>
    <name evidence="4" type="ORF">COB67_04185</name>
</gene>
<dbReference type="InterPro" id="IPR002509">
    <property type="entry name" value="NODB_dom"/>
</dbReference>
<evidence type="ECO:0000256" key="2">
    <source>
        <dbReference type="ARBA" id="ARBA00022729"/>
    </source>
</evidence>
<dbReference type="InterPro" id="IPR051398">
    <property type="entry name" value="Polysacch_Deacetylase"/>
</dbReference>
<organism evidence="4 5">
    <name type="scientific">SAR324 cluster bacterium</name>
    <dbReference type="NCBI Taxonomy" id="2024889"/>
    <lineage>
        <taxon>Bacteria</taxon>
        <taxon>Deltaproteobacteria</taxon>
        <taxon>SAR324 cluster</taxon>
    </lineage>
</organism>
<dbReference type="InterPro" id="IPR011330">
    <property type="entry name" value="Glyco_hydro/deAcase_b/a-brl"/>
</dbReference>